<dbReference type="InterPro" id="IPR029063">
    <property type="entry name" value="SAM-dependent_MTases_sf"/>
</dbReference>
<dbReference type="SUPFAM" id="SSF53335">
    <property type="entry name" value="S-adenosyl-L-methionine-dependent methyltransferases"/>
    <property type="match status" value="1"/>
</dbReference>
<dbReference type="Gene3D" id="3.40.50.150">
    <property type="entry name" value="Vaccinia Virus protein VP39"/>
    <property type="match status" value="1"/>
</dbReference>
<keyword evidence="5" id="KW-1185">Reference proteome</keyword>
<dbReference type="GO" id="GO:0032259">
    <property type="term" value="P:methylation"/>
    <property type="evidence" value="ECO:0007669"/>
    <property type="project" value="UniProtKB-KW"/>
</dbReference>
<dbReference type="PANTHER" id="PTHR43861:SF1">
    <property type="entry name" value="TRANS-ACONITATE 2-METHYLTRANSFERASE"/>
    <property type="match status" value="1"/>
</dbReference>
<evidence type="ECO:0000256" key="2">
    <source>
        <dbReference type="ARBA" id="ARBA00022679"/>
    </source>
</evidence>
<dbReference type="Pfam" id="PF13649">
    <property type="entry name" value="Methyltransf_25"/>
    <property type="match status" value="1"/>
</dbReference>
<dbReference type="GO" id="GO:0008168">
    <property type="term" value="F:methyltransferase activity"/>
    <property type="evidence" value="ECO:0007669"/>
    <property type="project" value="UniProtKB-KW"/>
</dbReference>
<dbReference type="CDD" id="cd02440">
    <property type="entry name" value="AdoMet_MTases"/>
    <property type="match status" value="1"/>
</dbReference>
<evidence type="ECO:0000256" key="1">
    <source>
        <dbReference type="ARBA" id="ARBA00022603"/>
    </source>
</evidence>
<dbReference type="PANTHER" id="PTHR43861">
    <property type="entry name" value="TRANS-ACONITATE 2-METHYLTRANSFERASE-RELATED"/>
    <property type="match status" value="1"/>
</dbReference>
<accession>A0A1H9DD27</accession>
<sequence>MKKNMTPKEIGQAYNGITHLWQSDKFNRTNGIAQHERAIAFTQQQRTALDVGCGCTGRFIDLLLEKGFAIEGVDISDEMIRLARQRHPQIRFHHQDICQWVLPQSYDFITAWDSIWHVPLEQQEALLSKLFNGLNPGGVCIFSCGATDNPDENTDSFMGPEVYYSTLGIPGFLKVIDASDCICRHLEFDQHPELHAYFIVQKPEKAACTP</sequence>
<name>A0A1H9DD27_9GAMM</name>
<keyword evidence="1 4" id="KW-0489">Methyltransferase</keyword>
<evidence type="ECO:0000313" key="5">
    <source>
        <dbReference type="Proteomes" id="UP000198749"/>
    </source>
</evidence>
<proteinExistence type="predicted"/>
<dbReference type="Proteomes" id="UP000198749">
    <property type="component" value="Unassembled WGS sequence"/>
</dbReference>
<dbReference type="AlphaFoldDB" id="A0A1H9DD27"/>
<keyword evidence="2 4" id="KW-0808">Transferase</keyword>
<evidence type="ECO:0000313" key="4">
    <source>
        <dbReference type="EMBL" id="SEQ11370.1"/>
    </source>
</evidence>
<organism evidence="4 5">
    <name type="scientific">Amphritea atlantica</name>
    <dbReference type="NCBI Taxonomy" id="355243"/>
    <lineage>
        <taxon>Bacteria</taxon>
        <taxon>Pseudomonadati</taxon>
        <taxon>Pseudomonadota</taxon>
        <taxon>Gammaproteobacteria</taxon>
        <taxon>Oceanospirillales</taxon>
        <taxon>Oceanospirillaceae</taxon>
        <taxon>Amphritea</taxon>
    </lineage>
</organism>
<dbReference type="STRING" id="355243.SAMN03080615_00484"/>
<evidence type="ECO:0000259" key="3">
    <source>
        <dbReference type="Pfam" id="PF13649"/>
    </source>
</evidence>
<protein>
    <submittedName>
        <fullName evidence="4">Methyltransferase domain-containing protein</fullName>
    </submittedName>
</protein>
<reference evidence="5" key="1">
    <citation type="submission" date="2016-10" db="EMBL/GenBank/DDBJ databases">
        <authorList>
            <person name="Varghese N."/>
            <person name="Submissions S."/>
        </authorList>
    </citation>
    <scope>NUCLEOTIDE SEQUENCE [LARGE SCALE GENOMIC DNA]</scope>
    <source>
        <strain evidence="5">DSM 18887</strain>
    </source>
</reference>
<gene>
    <name evidence="4" type="ORF">SAMN03080615_00484</name>
</gene>
<dbReference type="InterPro" id="IPR041698">
    <property type="entry name" value="Methyltransf_25"/>
</dbReference>
<dbReference type="EMBL" id="FOGB01000001">
    <property type="protein sequence ID" value="SEQ11370.1"/>
    <property type="molecule type" value="Genomic_DNA"/>
</dbReference>
<feature type="domain" description="Methyltransferase" evidence="3">
    <location>
        <begin position="49"/>
        <end position="138"/>
    </location>
</feature>